<evidence type="ECO:0000256" key="7">
    <source>
        <dbReference type="SAM" id="MobiDB-lite"/>
    </source>
</evidence>
<dbReference type="Gene3D" id="3.30.930.10">
    <property type="entry name" value="Bira Bifunctional Protein, Domain 2"/>
    <property type="match status" value="1"/>
</dbReference>
<dbReference type="Pfam" id="PF21948">
    <property type="entry name" value="LplA-B_cat"/>
    <property type="match status" value="1"/>
</dbReference>
<evidence type="ECO:0000259" key="8">
    <source>
        <dbReference type="PROSITE" id="PS51733"/>
    </source>
</evidence>
<dbReference type="GO" id="GO:0009249">
    <property type="term" value="P:protein lipoylation"/>
    <property type="evidence" value="ECO:0007669"/>
    <property type="project" value="InterPro"/>
</dbReference>
<comment type="function">
    <text evidence="1">Catalyzes both the ATP-dependent activation of exogenously supplied lipoate to lipoyl-AMP and the transfer of the activated lipoyl onto the lipoyl domains of lipoate-dependent enzymes.</text>
</comment>
<evidence type="ECO:0000256" key="6">
    <source>
        <dbReference type="ARBA" id="ARBA00022801"/>
    </source>
</evidence>
<dbReference type="InterPro" id="IPR002933">
    <property type="entry name" value="Peptidase_M20"/>
</dbReference>
<dbReference type="Proteomes" id="UP001217918">
    <property type="component" value="Unassembled WGS sequence"/>
</dbReference>
<evidence type="ECO:0000256" key="2">
    <source>
        <dbReference type="ARBA" id="ARBA00005085"/>
    </source>
</evidence>
<name>A0AAD9MFS8_9PEZI</name>
<dbReference type="PROSITE" id="PS00759">
    <property type="entry name" value="ARGE_DAPE_CPG2_2"/>
    <property type="match status" value="1"/>
</dbReference>
<evidence type="ECO:0000256" key="1">
    <source>
        <dbReference type="ARBA" id="ARBA00003253"/>
    </source>
</evidence>
<reference evidence="9" key="1">
    <citation type="journal article" date="2023" name="Mol. Plant Microbe Interact.">
        <title>Elucidating the Obligate Nature and Biological Capacity of an Invasive Fungal Corn Pathogen.</title>
        <authorList>
            <person name="MacCready J.S."/>
            <person name="Roggenkamp E.M."/>
            <person name="Gdanetz K."/>
            <person name="Chilvers M.I."/>
        </authorList>
    </citation>
    <scope>NUCLEOTIDE SEQUENCE</scope>
    <source>
        <strain evidence="9">PM02</strain>
    </source>
</reference>
<dbReference type="SUPFAM" id="SSF55031">
    <property type="entry name" value="Bacterial exopeptidase dimerisation domain"/>
    <property type="match status" value="1"/>
</dbReference>
<dbReference type="CDD" id="cd16443">
    <property type="entry name" value="LplA"/>
    <property type="match status" value="1"/>
</dbReference>
<feature type="domain" description="BPL/LPL catalytic" evidence="8">
    <location>
        <begin position="62"/>
        <end position="263"/>
    </location>
</feature>
<dbReference type="SUPFAM" id="SSF53187">
    <property type="entry name" value="Zn-dependent exopeptidases"/>
    <property type="match status" value="1"/>
</dbReference>
<keyword evidence="10" id="KW-1185">Reference proteome</keyword>
<dbReference type="SUPFAM" id="SSF55681">
    <property type="entry name" value="Class II aaRS and biotin synthetases"/>
    <property type="match status" value="1"/>
</dbReference>
<dbReference type="GO" id="GO:0005739">
    <property type="term" value="C:mitochondrion"/>
    <property type="evidence" value="ECO:0007669"/>
    <property type="project" value="TreeGrafter"/>
</dbReference>
<dbReference type="PROSITE" id="PS00758">
    <property type="entry name" value="ARGE_DAPE_CPG2_1"/>
    <property type="match status" value="1"/>
</dbReference>
<dbReference type="InterPro" id="IPR036264">
    <property type="entry name" value="Bact_exopeptidase_dim_dom"/>
</dbReference>
<dbReference type="InterPro" id="IPR004143">
    <property type="entry name" value="BPL_LPL_catalytic"/>
</dbReference>
<dbReference type="InterPro" id="IPR001261">
    <property type="entry name" value="ArgE/DapE_CS"/>
</dbReference>
<dbReference type="Pfam" id="PF07687">
    <property type="entry name" value="M20_dimer"/>
    <property type="match status" value="1"/>
</dbReference>
<dbReference type="Pfam" id="PF01546">
    <property type="entry name" value="Peptidase_M20"/>
    <property type="match status" value="1"/>
</dbReference>
<evidence type="ECO:0000313" key="9">
    <source>
        <dbReference type="EMBL" id="KAK2071296.1"/>
    </source>
</evidence>
<comment type="similarity">
    <text evidence="4">Belongs to the LplA family.</text>
</comment>
<evidence type="ECO:0000256" key="3">
    <source>
        <dbReference type="ARBA" id="ARBA00006247"/>
    </source>
</evidence>
<proteinExistence type="inferred from homology"/>
<dbReference type="Gene3D" id="3.30.70.360">
    <property type="match status" value="1"/>
</dbReference>
<keyword evidence="6" id="KW-0378">Hydrolase</keyword>
<feature type="region of interest" description="Disordered" evidence="7">
    <location>
        <begin position="300"/>
        <end position="327"/>
    </location>
</feature>
<dbReference type="InterPro" id="IPR004562">
    <property type="entry name" value="LipoylTrfase_LipoateP_Ligase"/>
</dbReference>
<comment type="pathway">
    <text evidence="2">Protein modification; protein lipoylation via exogenous pathway; protein N(6)-(lipoyl)lysine from lipoate: step 2/2.</text>
</comment>
<dbReference type="PANTHER" id="PTHR12561">
    <property type="entry name" value="LIPOATE-PROTEIN LIGASE"/>
    <property type="match status" value="1"/>
</dbReference>
<protein>
    <recommendedName>
        <fullName evidence="5">Putative lipoate-protein ligase A</fullName>
    </recommendedName>
</protein>
<comment type="similarity">
    <text evidence="3">Belongs to the peptidase M20A family.</text>
</comment>
<organism evidence="9 10">
    <name type="scientific">Phyllachora maydis</name>
    <dbReference type="NCBI Taxonomy" id="1825666"/>
    <lineage>
        <taxon>Eukaryota</taxon>
        <taxon>Fungi</taxon>
        <taxon>Dikarya</taxon>
        <taxon>Ascomycota</taxon>
        <taxon>Pezizomycotina</taxon>
        <taxon>Sordariomycetes</taxon>
        <taxon>Sordariomycetidae</taxon>
        <taxon>Phyllachorales</taxon>
        <taxon>Phyllachoraceae</taxon>
        <taxon>Phyllachora</taxon>
    </lineage>
</organism>
<dbReference type="AlphaFoldDB" id="A0AAD9MFS8"/>
<dbReference type="InterPro" id="IPR045864">
    <property type="entry name" value="aa-tRNA-synth_II/BPL/LPL"/>
</dbReference>
<dbReference type="InterPro" id="IPR011650">
    <property type="entry name" value="Peptidase_M20_dimer"/>
</dbReference>
<dbReference type="GO" id="GO:0017118">
    <property type="term" value="F:lipoyltransferase activity"/>
    <property type="evidence" value="ECO:0007669"/>
    <property type="project" value="TreeGrafter"/>
</dbReference>
<comment type="caution">
    <text evidence="9">The sequence shown here is derived from an EMBL/GenBank/DDBJ whole genome shotgun (WGS) entry which is preliminary data.</text>
</comment>
<dbReference type="EMBL" id="JAQQPM010000005">
    <property type="protein sequence ID" value="KAK2071296.1"/>
    <property type="molecule type" value="Genomic_DNA"/>
</dbReference>
<gene>
    <name evidence="9" type="ORF">P8C59_005732</name>
</gene>
<evidence type="ECO:0000313" key="10">
    <source>
        <dbReference type="Proteomes" id="UP001217918"/>
    </source>
</evidence>
<dbReference type="GO" id="GO:0016787">
    <property type="term" value="F:hydrolase activity"/>
    <property type="evidence" value="ECO:0007669"/>
    <property type="project" value="UniProtKB-KW"/>
</dbReference>
<sequence>MALRRLNAASIAHVVGHHSATHCHGQRRTFADLTPRIQIYRSTTRDPYINLAAEHHLLQRSHPDSFILFLYTNSPCVVIGRNQNPWLEVDFCMLRRGVPPDDETEETSGHLRPVALVRRRSGGGTVFHDEGNVNWSVICPSAVFTRATHAEMVVRALSALGVRGARVNDRHDIVQQQSSGGAYKISGSAYKLTRARSLHHGTCLLSSTNLSRIRPLLTSPAEPYIKARGVESVRSSVRNVGLENQEFEDAVLDEFRRTYAGEDEPVIASIGDEVLETPDVEKGFRELTSPEWIFGQTPQFTFSSRPTADDPRPRPSPPASLSPDWALGQGLNGQHLHRVTDWSETIQAVSPVSVDCGAAGAPRGRDGRWSTARPLDVRTGIYELWSSLSHLALAQATLMCMTHTRPGGTTTEMMPAFPVAAAAGAPVLDPLGAEPLLRAESRLLRQPAVPVQPALSVLGWLIGPLHRLCVWAIVTLMCKICGVRPRNDYDDDSSKELIALHKTLVEIESITGGPGGSATKDNDERNMQKYIQSWLETQSQMHHLDIQVHLQEVTPGRDNLYAFAGKDMKARVMLTSHVDTVPPYVPYRIDGDHIYGRGTNDDKGCVAAQLIAFRDLLLQGKAKPGDLALLFVVGEEIGGEGMQKVPELGLAWEAVVFGEPTDNKLARGQIGGLVFNASARGVASHSGFPHLGVSAIEHTRKTMDVLHGVLHRIEERPRYGTNSVTLGRMAGGQADNAVPDSAWVSGSYRTTIDPNEITELLGPMMNERLCPDQANEYRKYRLNKREQDKETEKPCDFLELRWLMKEMPMDIDHDIPGFETFAAAFGSDITFLPGEHKKYLFGPGSITSAHKDIEFVSKRELMASLVKLKTIILYIISGDTDSDMDTIGSSGSGDGSDPDDGN</sequence>
<dbReference type="PANTHER" id="PTHR12561:SF3">
    <property type="entry name" value="LIPOYLTRANSFERASE 1, MITOCHONDRIAL"/>
    <property type="match status" value="1"/>
</dbReference>
<dbReference type="PROSITE" id="PS51733">
    <property type="entry name" value="BPL_LPL_CATALYTIC"/>
    <property type="match status" value="1"/>
</dbReference>
<accession>A0AAD9MFS8</accession>
<evidence type="ECO:0000256" key="4">
    <source>
        <dbReference type="ARBA" id="ARBA00008242"/>
    </source>
</evidence>
<dbReference type="Gene3D" id="3.40.630.10">
    <property type="entry name" value="Zn peptidases"/>
    <property type="match status" value="1"/>
</dbReference>
<evidence type="ECO:0000256" key="5">
    <source>
        <dbReference type="ARBA" id="ARBA00015925"/>
    </source>
</evidence>